<reference evidence="8 9" key="1">
    <citation type="submission" date="2023-01" db="EMBL/GenBank/DDBJ databases">
        <authorList>
            <person name="Kreplak J."/>
        </authorList>
    </citation>
    <scope>NUCLEOTIDE SEQUENCE [LARGE SCALE GENOMIC DNA]</scope>
</reference>
<dbReference type="InterPro" id="IPR012474">
    <property type="entry name" value="Frigida"/>
</dbReference>
<feature type="region of interest" description="Disordered" evidence="7">
    <location>
        <begin position="71"/>
        <end position="99"/>
    </location>
</feature>
<dbReference type="GO" id="GO:0030154">
    <property type="term" value="P:cell differentiation"/>
    <property type="evidence" value="ECO:0007669"/>
    <property type="project" value="UniProtKB-KW"/>
</dbReference>
<dbReference type="Gene3D" id="1.20.5.170">
    <property type="match status" value="1"/>
</dbReference>
<dbReference type="Proteomes" id="UP001157006">
    <property type="component" value="Chromosome 1S"/>
</dbReference>
<keyword evidence="6" id="KW-0175">Coiled coil</keyword>
<evidence type="ECO:0000256" key="4">
    <source>
        <dbReference type="ARBA" id="ARBA00023089"/>
    </source>
</evidence>
<evidence type="ECO:0000256" key="7">
    <source>
        <dbReference type="SAM" id="MobiDB-lite"/>
    </source>
</evidence>
<sequence>MAVKGFDKLKFCGGGGGGGGGGGDGSLTFKRHNSCERNDTWNSGVRRQVSYDDSDDDDDVSLAVRLSRMPNSGTRSGVCDVPVQKRGDTTTMPIKRPFGNSNALQNSVKKLKVTTDDNPLTVRIKVPGKVADESVSLMKKDLALVEKPFEGCKSKRQVEEKRLLSIKRDIEECSKELVNLKKKNSCVERISGSHKKMLGKIDECVKDSVAKEAQLCLMDDLIGERKRELKRKEIELHQVMDNIVKHREGKEEELKALSEKIAQCTVELKARVKERVAMKKQIDEQAEILKSENKKLLKVMMQLRQMNEFELTKKQFEEQVKELELKEKRCRERVMELESKEKLFEGRVKELEFKEKQLEGQAEEFELKVERFHNQIKELESEKKDFDRWVKELESKERQFEGQVKRLELKEEQLEGRVKELDSKEEDFKGQVKDLESKENKLEARVNEFKSEKEQFQGRLKELRLKEKLLEDKVKKFKGRVEEIESKEDEFKARMHELKRFISRMEDFNSEEEQFEGRGKELVSIDKIFKVHANEFEQKEKQLDRPMKDLELKPNEFDGQHKQPELREKQCVAVIQPFEEETELGNQLSPTIDDRCLMLVPCERTDEFESFDYGLNLQSLSDRSKNVLEIIQNPIFPKCKMGNSDVIIDDRDILLLEELMRISPDVKPHTREKAMELALELKANMEESTENSKVVLGFLLLLSIYGLVPSFDEDEVLKLFELVSQQKIAVVLFGALGFADKISDFVENLIARQQYVEAVRFSCAYNLGDNNQLVALLREHVHNAKLISESSCNKVNSIEIKDKARDQEIASLRAVLQCIEDNNLESEDTHNTIHDRILELKRQTGK</sequence>
<evidence type="ECO:0000256" key="5">
    <source>
        <dbReference type="RuleBase" id="RU364012"/>
    </source>
</evidence>
<keyword evidence="3 5" id="KW-0221">Differentiation</keyword>
<dbReference type="AlphaFoldDB" id="A0AAV0Z2P1"/>
<evidence type="ECO:0000256" key="1">
    <source>
        <dbReference type="ARBA" id="ARBA00008956"/>
    </source>
</evidence>
<keyword evidence="9" id="KW-1185">Reference proteome</keyword>
<gene>
    <name evidence="8" type="ORF">VFH_I044320</name>
</gene>
<dbReference type="SUPFAM" id="SSF57997">
    <property type="entry name" value="Tropomyosin"/>
    <property type="match status" value="1"/>
</dbReference>
<protein>
    <recommendedName>
        <fullName evidence="5">FRIGIDA-like protein</fullName>
    </recommendedName>
</protein>
<dbReference type="Pfam" id="PF07899">
    <property type="entry name" value="Frigida"/>
    <property type="match status" value="1"/>
</dbReference>
<dbReference type="GO" id="GO:0009908">
    <property type="term" value="P:flower development"/>
    <property type="evidence" value="ECO:0007669"/>
    <property type="project" value="UniProtKB-KW"/>
</dbReference>
<evidence type="ECO:0000256" key="2">
    <source>
        <dbReference type="ARBA" id="ARBA00022473"/>
    </source>
</evidence>
<evidence type="ECO:0000313" key="9">
    <source>
        <dbReference type="Proteomes" id="UP001157006"/>
    </source>
</evidence>
<evidence type="ECO:0000256" key="6">
    <source>
        <dbReference type="SAM" id="Coils"/>
    </source>
</evidence>
<accession>A0AAV0Z2P1</accession>
<organism evidence="8 9">
    <name type="scientific">Vicia faba</name>
    <name type="common">Broad bean</name>
    <name type="synonym">Faba vulgaris</name>
    <dbReference type="NCBI Taxonomy" id="3906"/>
    <lineage>
        <taxon>Eukaryota</taxon>
        <taxon>Viridiplantae</taxon>
        <taxon>Streptophyta</taxon>
        <taxon>Embryophyta</taxon>
        <taxon>Tracheophyta</taxon>
        <taxon>Spermatophyta</taxon>
        <taxon>Magnoliopsida</taxon>
        <taxon>eudicotyledons</taxon>
        <taxon>Gunneridae</taxon>
        <taxon>Pentapetalae</taxon>
        <taxon>rosids</taxon>
        <taxon>fabids</taxon>
        <taxon>Fabales</taxon>
        <taxon>Fabaceae</taxon>
        <taxon>Papilionoideae</taxon>
        <taxon>50 kb inversion clade</taxon>
        <taxon>NPAAA clade</taxon>
        <taxon>Hologalegina</taxon>
        <taxon>IRL clade</taxon>
        <taxon>Fabeae</taxon>
        <taxon>Vicia</taxon>
    </lineage>
</organism>
<keyword evidence="2 5" id="KW-0217">Developmental protein</keyword>
<proteinExistence type="inferred from homology"/>
<name>A0AAV0Z2P1_VICFA</name>
<evidence type="ECO:0000313" key="8">
    <source>
        <dbReference type="EMBL" id="CAI8592529.1"/>
    </source>
</evidence>
<dbReference type="PANTHER" id="PTHR31791">
    <property type="entry name" value="FRIGIDA-LIKE PROTEIN 3-RELATED"/>
    <property type="match status" value="1"/>
</dbReference>
<comment type="similarity">
    <text evidence="1 5">Belongs to the Frigida family.</text>
</comment>
<keyword evidence="4 5" id="KW-0287">Flowering</keyword>
<feature type="coiled-coil region" evidence="6">
    <location>
        <begin position="240"/>
        <end position="494"/>
    </location>
</feature>
<evidence type="ECO:0000256" key="3">
    <source>
        <dbReference type="ARBA" id="ARBA00022782"/>
    </source>
</evidence>
<dbReference type="PANTHER" id="PTHR31791:SF37">
    <property type="entry name" value="A_TM021B04.7 PROTEIN"/>
    <property type="match status" value="1"/>
</dbReference>
<dbReference type="EMBL" id="OX451735">
    <property type="protein sequence ID" value="CAI8592529.1"/>
    <property type="molecule type" value="Genomic_DNA"/>
</dbReference>
<feature type="coiled-coil region" evidence="6">
    <location>
        <begin position="163"/>
        <end position="190"/>
    </location>
</feature>